<evidence type="ECO:0000256" key="4">
    <source>
        <dbReference type="SAM" id="MobiDB-lite"/>
    </source>
</evidence>
<dbReference type="Gene3D" id="3.40.1350.100">
    <property type="match status" value="1"/>
</dbReference>
<evidence type="ECO:0000256" key="2">
    <source>
        <dbReference type="ARBA" id="ARBA00022528"/>
    </source>
</evidence>
<gene>
    <name evidence="6" type="ORF">ACHAWO_002861</name>
</gene>
<keyword evidence="7" id="KW-1185">Reference proteome</keyword>
<dbReference type="Proteomes" id="UP001530400">
    <property type="component" value="Unassembled WGS sequence"/>
</dbReference>
<keyword evidence="2" id="KW-0150">Chloroplast</keyword>
<evidence type="ECO:0000313" key="7">
    <source>
        <dbReference type="Proteomes" id="UP001530400"/>
    </source>
</evidence>
<evidence type="ECO:0000256" key="5">
    <source>
        <dbReference type="SAM" id="SignalP"/>
    </source>
</evidence>
<evidence type="ECO:0000313" key="6">
    <source>
        <dbReference type="EMBL" id="KAL3799677.1"/>
    </source>
</evidence>
<keyword evidence="3" id="KW-0934">Plastid</keyword>
<accession>A0ABD3QH32</accession>
<dbReference type="EMBL" id="JALLPJ020000177">
    <property type="protein sequence ID" value="KAL3799677.1"/>
    <property type="molecule type" value="Genomic_DNA"/>
</dbReference>
<comment type="subcellular location">
    <subcellularLocation>
        <location evidence="1">Plastid</location>
        <location evidence="1">Chloroplast</location>
    </subcellularLocation>
</comment>
<organism evidence="6 7">
    <name type="scientific">Cyclotella atomus</name>
    <dbReference type="NCBI Taxonomy" id="382360"/>
    <lineage>
        <taxon>Eukaryota</taxon>
        <taxon>Sar</taxon>
        <taxon>Stramenopiles</taxon>
        <taxon>Ochrophyta</taxon>
        <taxon>Bacillariophyta</taxon>
        <taxon>Coscinodiscophyceae</taxon>
        <taxon>Thalassiosirophycidae</taxon>
        <taxon>Stephanodiscales</taxon>
        <taxon>Stephanodiscaceae</taxon>
        <taxon>Cyclotella</taxon>
    </lineage>
</organism>
<dbReference type="GO" id="GO:0009507">
    <property type="term" value="C:chloroplast"/>
    <property type="evidence" value="ECO:0007669"/>
    <property type="project" value="UniProtKB-SubCell"/>
</dbReference>
<name>A0ABD3QH32_9STRA</name>
<feature type="compositionally biased region" description="Acidic residues" evidence="4">
    <location>
        <begin position="323"/>
        <end position="337"/>
    </location>
</feature>
<feature type="signal peptide" evidence="5">
    <location>
        <begin position="1"/>
        <end position="25"/>
    </location>
</feature>
<keyword evidence="5" id="KW-0732">Signal</keyword>
<evidence type="ECO:0000256" key="1">
    <source>
        <dbReference type="ARBA" id="ARBA00004229"/>
    </source>
</evidence>
<reference evidence="6 7" key="1">
    <citation type="submission" date="2024-10" db="EMBL/GenBank/DDBJ databases">
        <title>Updated reference genomes for cyclostephanoid diatoms.</title>
        <authorList>
            <person name="Roberts W.R."/>
            <person name="Alverson A.J."/>
        </authorList>
    </citation>
    <scope>NUCLEOTIDE SEQUENCE [LARGE SCALE GENOMIC DNA]</scope>
    <source>
        <strain evidence="6 7">AJA010-31</strain>
    </source>
</reference>
<dbReference type="PANTHER" id="PTHR33926">
    <property type="entry name" value="PROTEIN TIC 22, CHLOROPLASTIC"/>
    <property type="match status" value="1"/>
</dbReference>
<protein>
    <submittedName>
        <fullName evidence="6">Uncharacterized protein</fullName>
    </submittedName>
</protein>
<evidence type="ECO:0000256" key="3">
    <source>
        <dbReference type="ARBA" id="ARBA00022640"/>
    </source>
</evidence>
<feature type="chain" id="PRO_5044848146" evidence="5">
    <location>
        <begin position="26"/>
        <end position="371"/>
    </location>
</feature>
<sequence length="371" mass="40620">MLATPIRSLLLNSTILILAILSTHARNSPSHSIRPHQKSLFAIRGGAFFGFGRNKSQNNGGSDDPSTPKRFPALTKEEIEDKLSIPIYGITDLDGNGVILSDGGEHIFHFFLNRNMAEQASRAVSAANNNAPELKVSAFHLGKCWFKLIECSGERMFTLSKCGEDKGTETSKPIHFRLVPNMKDLMGARVLTGLQPGDVQKLKDSVETPNPAAALSIIHKASTSSTGFTQPFNQVPVFAIAQMRVRRKDDQGNPSGSPMLPMHLSTKTMTDTWNEFISNSPQFSDAEATLQLVELHNLVKMMQSESDFDFRNVVFITPTYDQNNEDDESDGDSDDGGGGDNGMMAEEYNADDVSVESFVSYSECTLAGVEM</sequence>
<proteinExistence type="predicted"/>
<dbReference type="AlphaFoldDB" id="A0ABD3QH32"/>
<feature type="region of interest" description="Disordered" evidence="4">
    <location>
        <begin position="319"/>
        <end position="351"/>
    </location>
</feature>
<dbReference type="InterPro" id="IPR007378">
    <property type="entry name" value="Tic22-like"/>
</dbReference>
<dbReference type="PANTHER" id="PTHR33926:SF4">
    <property type="entry name" value="PROTEIN TIC 22, CHLOROPLASTIC"/>
    <property type="match status" value="1"/>
</dbReference>
<comment type="caution">
    <text evidence="6">The sequence shown here is derived from an EMBL/GenBank/DDBJ whole genome shotgun (WGS) entry which is preliminary data.</text>
</comment>